<dbReference type="InterPro" id="IPR018247">
    <property type="entry name" value="EF_Hand_1_Ca_BS"/>
</dbReference>
<dbReference type="Pfam" id="PF00404">
    <property type="entry name" value="Dockerin_1"/>
    <property type="match status" value="1"/>
</dbReference>
<dbReference type="GO" id="GO:0004553">
    <property type="term" value="F:hydrolase activity, hydrolyzing O-glycosyl compounds"/>
    <property type="evidence" value="ECO:0007669"/>
    <property type="project" value="InterPro"/>
</dbReference>
<dbReference type="EMBL" id="CP036339">
    <property type="protein sequence ID" value="QDT71516.1"/>
    <property type="molecule type" value="Genomic_DNA"/>
</dbReference>
<dbReference type="Proteomes" id="UP000317909">
    <property type="component" value="Chromosome"/>
</dbReference>
<evidence type="ECO:0000313" key="4">
    <source>
        <dbReference type="Proteomes" id="UP000317909"/>
    </source>
</evidence>
<feature type="chain" id="PRO_5022165895" description="LTD domain-containing protein" evidence="1">
    <location>
        <begin position="28"/>
        <end position="552"/>
    </location>
</feature>
<dbReference type="KEGG" id="llh:I41_06740"/>
<reference evidence="3 4" key="1">
    <citation type="submission" date="2019-02" db="EMBL/GenBank/DDBJ databases">
        <title>Deep-cultivation of Planctomycetes and their phenomic and genomic characterization uncovers novel biology.</title>
        <authorList>
            <person name="Wiegand S."/>
            <person name="Jogler M."/>
            <person name="Boedeker C."/>
            <person name="Pinto D."/>
            <person name="Vollmers J."/>
            <person name="Rivas-Marin E."/>
            <person name="Kohn T."/>
            <person name="Peeters S.H."/>
            <person name="Heuer A."/>
            <person name="Rast P."/>
            <person name="Oberbeckmann S."/>
            <person name="Bunk B."/>
            <person name="Jeske O."/>
            <person name="Meyerdierks A."/>
            <person name="Storesund J.E."/>
            <person name="Kallscheuer N."/>
            <person name="Luecker S."/>
            <person name="Lage O.M."/>
            <person name="Pohl T."/>
            <person name="Merkel B.J."/>
            <person name="Hornburger P."/>
            <person name="Mueller R.-W."/>
            <person name="Bruemmer F."/>
            <person name="Labrenz M."/>
            <person name="Spormann A.M."/>
            <person name="Op den Camp H."/>
            <person name="Overmann J."/>
            <person name="Amann R."/>
            <person name="Jetten M.S.M."/>
            <person name="Mascher T."/>
            <person name="Medema M.H."/>
            <person name="Devos D.P."/>
            <person name="Kaster A.-K."/>
            <person name="Ovreas L."/>
            <person name="Rohde M."/>
            <person name="Galperin M.Y."/>
            <person name="Jogler C."/>
        </authorList>
    </citation>
    <scope>NUCLEOTIDE SEQUENCE [LARGE SCALE GENOMIC DNA]</scope>
    <source>
        <strain evidence="3 4">I41</strain>
    </source>
</reference>
<protein>
    <recommendedName>
        <fullName evidence="2">LTD domain-containing protein</fullName>
    </recommendedName>
</protein>
<keyword evidence="1" id="KW-0732">Signal</keyword>
<evidence type="ECO:0000259" key="2">
    <source>
        <dbReference type="PROSITE" id="PS51841"/>
    </source>
</evidence>
<dbReference type="InterPro" id="IPR001322">
    <property type="entry name" value="Lamin_tail_dom"/>
</dbReference>
<dbReference type="GO" id="GO:0000272">
    <property type="term" value="P:polysaccharide catabolic process"/>
    <property type="evidence" value="ECO:0007669"/>
    <property type="project" value="InterPro"/>
</dbReference>
<proteinExistence type="predicted"/>
<keyword evidence="4" id="KW-1185">Reference proteome</keyword>
<feature type="domain" description="LTD" evidence="2">
    <location>
        <begin position="17"/>
        <end position="169"/>
    </location>
</feature>
<dbReference type="SUPFAM" id="SSF63446">
    <property type="entry name" value="Type I dockerin domain"/>
    <property type="match status" value="1"/>
</dbReference>
<organism evidence="3 4">
    <name type="scientific">Lacipirellula limnantheis</name>
    <dbReference type="NCBI Taxonomy" id="2528024"/>
    <lineage>
        <taxon>Bacteria</taxon>
        <taxon>Pseudomonadati</taxon>
        <taxon>Planctomycetota</taxon>
        <taxon>Planctomycetia</taxon>
        <taxon>Pirellulales</taxon>
        <taxon>Lacipirellulaceae</taxon>
        <taxon>Lacipirellula</taxon>
    </lineage>
</organism>
<dbReference type="RefSeq" id="WP_168206644.1">
    <property type="nucleotide sequence ID" value="NZ_CP036339.1"/>
</dbReference>
<dbReference type="PROSITE" id="PS00018">
    <property type="entry name" value="EF_HAND_1"/>
    <property type="match status" value="2"/>
</dbReference>
<feature type="signal peptide" evidence="1">
    <location>
        <begin position="1"/>
        <end position="27"/>
    </location>
</feature>
<accession>A0A517TT15</accession>
<evidence type="ECO:0000256" key="1">
    <source>
        <dbReference type="SAM" id="SignalP"/>
    </source>
</evidence>
<dbReference type="Gene3D" id="1.10.1330.10">
    <property type="entry name" value="Dockerin domain"/>
    <property type="match status" value="1"/>
</dbReference>
<dbReference type="AlphaFoldDB" id="A0A517TT15"/>
<name>A0A517TT15_9BACT</name>
<dbReference type="PROSITE" id="PS51841">
    <property type="entry name" value="LTD"/>
    <property type="match status" value="1"/>
</dbReference>
<evidence type="ECO:0000313" key="3">
    <source>
        <dbReference type="EMBL" id="QDT71516.1"/>
    </source>
</evidence>
<dbReference type="InterPro" id="IPR002105">
    <property type="entry name" value="Dockerin_1_rpt"/>
</dbReference>
<dbReference type="Pfam" id="PF00932">
    <property type="entry name" value="LTD"/>
    <property type="match status" value="2"/>
</dbReference>
<gene>
    <name evidence="3" type="ORF">I41_06740</name>
</gene>
<sequence precursor="true">MSRFRWKLITGSLSVAAVAALTTAAHAQLVVTEILANPISAGDTTWEWIEVKNTGATPINLDGYVAAKLNENPNTVADISSFVAANTIVPANSVAVIYNGASTNYVDQLFRDAWGLSASVPLIAANGFPALSNSGSNRNFGFWPDVASYNAVLVDSGAGPKVSSYAGSAFNIDYATGFPPIGSGSSAPSWQWNGTGGYQDGANWAASVSGVGGAVTSVPVNAVSPINNVADVANPGQVPAGPATAGLLISEIMFDPASTEPNWEWVEIFNNTGAAINFASTPYFLHDDDGTDLASANVTSGTVANGQAAVLFNSAITLQNMIDAWDPGGANGTLFIPVANFPSLANAGDAVALWDSAADYNLDAANVSGRGTANAVSVVNFVEAGPPATPTGWPDSNNSASIYLTSLTNDPAQGASWIDSFAGDGLSANAQAVNAVQAIHPGGDVGSPGSFGAVAPVNDADFNNDGIVNGADFLIWQRGFGTGTTNAMGDADGNGLVNGLDLAEWKLKFGGAPAVAAVGAVPEPTGLALAALAALYGTAVISGGRRQVTMVS</sequence>
<dbReference type="InterPro" id="IPR036439">
    <property type="entry name" value="Dockerin_dom_sf"/>
</dbReference>